<protein>
    <submittedName>
        <fullName evidence="1">Uncharacterized protein</fullName>
    </submittedName>
</protein>
<name>S0G686_9BACT</name>
<dbReference type="OrthoDB" id="5175737at2"/>
<sequence>MTKFPFEAGIDEILDDVDVYIDSVFSCLESEFLVMPKGAGFVEYPVFERGYETLKAVTNGFSRLDPDKIFMVTVSDPIALVVLRAMLGFTPPEWGYVSTQRTGVSVTQGFVRALDRKIRMAPETKLNINGVVRERVEALIQTACQLLSTGAPKVRQDQLHRLNKADTKQGLSSIKNLSRIGAPYAMLLYERVLGRPFAGHRDSVSDIIGDSLESAIEEVLTNAGISFRKTKRAERIEGFDQSPDFIIPSEFNPQIIIEAKITEDDGTARDKVTRIQHLGELSLAGRNIDDPRYEVIACIGGRGFGVRREDMKKMIIATRGKVFTLKTLDQLVEYTRLKEFQARHR</sequence>
<keyword evidence="2" id="KW-1185">Reference proteome</keyword>
<gene>
    <name evidence="1" type="ORF">Dpo_3c00630</name>
</gene>
<dbReference type="Proteomes" id="UP000014216">
    <property type="component" value="Unassembled WGS sequence"/>
</dbReference>
<organism evidence="1 2">
    <name type="scientific">Desulfotignum phosphitoxidans DSM 13687</name>
    <dbReference type="NCBI Taxonomy" id="1286635"/>
    <lineage>
        <taxon>Bacteria</taxon>
        <taxon>Pseudomonadati</taxon>
        <taxon>Thermodesulfobacteriota</taxon>
        <taxon>Desulfobacteria</taxon>
        <taxon>Desulfobacterales</taxon>
        <taxon>Desulfobacteraceae</taxon>
        <taxon>Desulfotignum</taxon>
    </lineage>
</organism>
<dbReference type="PATRIC" id="fig|1286635.3.peg.1623"/>
<dbReference type="EMBL" id="APJX01000003">
    <property type="protein sequence ID" value="EMS79921.1"/>
    <property type="molecule type" value="Genomic_DNA"/>
</dbReference>
<dbReference type="AlphaFoldDB" id="S0G686"/>
<dbReference type="RefSeq" id="WP_006965249.1">
    <property type="nucleotide sequence ID" value="NZ_APJX01000003.1"/>
</dbReference>
<reference evidence="1 2" key="1">
    <citation type="journal article" date="2013" name="Genome Announc.">
        <title>Draft Genome Sequence of Desulfotignum phosphitoxidans DSM 13687 Strain FiPS-3.</title>
        <authorList>
            <person name="Poehlein A."/>
            <person name="Daniel R."/>
            <person name="Simeonova D.D."/>
        </authorList>
    </citation>
    <scope>NUCLEOTIDE SEQUENCE [LARGE SCALE GENOMIC DNA]</scope>
    <source>
        <strain evidence="1 2">DSM 13687</strain>
    </source>
</reference>
<evidence type="ECO:0000313" key="2">
    <source>
        <dbReference type="Proteomes" id="UP000014216"/>
    </source>
</evidence>
<comment type="caution">
    <text evidence="1">The sequence shown here is derived from an EMBL/GenBank/DDBJ whole genome shotgun (WGS) entry which is preliminary data.</text>
</comment>
<proteinExistence type="predicted"/>
<accession>S0G686</accession>
<evidence type="ECO:0000313" key="1">
    <source>
        <dbReference type="EMBL" id="EMS79921.1"/>
    </source>
</evidence>